<feature type="transmembrane region" description="Helical" evidence="13">
    <location>
        <begin position="114"/>
        <end position="135"/>
    </location>
</feature>
<evidence type="ECO:0000256" key="3">
    <source>
        <dbReference type="ARBA" id="ARBA00022692"/>
    </source>
</evidence>
<evidence type="ECO:0000256" key="9">
    <source>
        <dbReference type="ARBA" id="ARBA00023136"/>
    </source>
</evidence>
<keyword evidence="7" id="KW-0408">Iron</keyword>
<dbReference type="GO" id="GO:0046872">
    <property type="term" value="F:metal ion binding"/>
    <property type="evidence" value="ECO:0007669"/>
    <property type="project" value="UniProtKB-KW"/>
</dbReference>
<keyword evidence="3 13" id="KW-0812">Transmembrane</keyword>
<accession>A0A7X0HAL8</accession>
<keyword evidence="6" id="KW-0560">Oxidoreductase</keyword>
<keyword evidence="9 13" id="KW-0472">Membrane</keyword>
<keyword evidence="2" id="KW-1003">Cell membrane</keyword>
<feature type="transmembrane region" description="Helical" evidence="13">
    <location>
        <begin position="281"/>
        <end position="298"/>
    </location>
</feature>
<proteinExistence type="predicted"/>
<name>A0A7X0HAL8_9BACT</name>
<dbReference type="InterPro" id="IPR050450">
    <property type="entry name" value="COX15/CtaA_HemeA_synthase"/>
</dbReference>
<dbReference type="PANTHER" id="PTHR35457">
    <property type="entry name" value="HEME A SYNTHASE"/>
    <property type="match status" value="1"/>
</dbReference>
<organism evidence="14 15">
    <name type="scientific">Algisphaera agarilytica</name>
    <dbReference type="NCBI Taxonomy" id="1385975"/>
    <lineage>
        <taxon>Bacteria</taxon>
        <taxon>Pseudomonadati</taxon>
        <taxon>Planctomycetota</taxon>
        <taxon>Phycisphaerae</taxon>
        <taxon>Phycisphaerales</taxon>
        <taxon>Phycisphaeraceae</taxon>
        <taxon>Algisphaera</taxon>
    </lineage>
</organism>
<feature type="transmembrane region" description="Helical" evidence="13">
    <location>
        <begin position="141"/>
        <end position="167"/>
    </location>
</feature>
<dbReference type="GO" id="GO:0016491">
    <property type="term" value="F:oxidoreductase activity"/>
    <property type="evidence" value="ECO:0007669"/>
    <property type="project" value="UniProtKB-KW"/>
</dbReference>
<feature type="region of interest" description="Disordered" evidence="12">
    <location>
        <begin position="386"/>
        <end position="416"/>
    </location>
</feature>
<evidence type="ECO:0000256" key="1">
    <source>
        <dbReference type="ARBA" id="ARBA00004141"/>
    </source>
</evidence>
<dbReference type="RefSeq" id="WP_184678363.1">
    <property type="nucleotide sequence ID" value="NZ_JACHGY010000001.1"/>
</dbReference>
<feature type="transmembrane region" description="Helical" evidence="13">
    <location>
        <begin position="188"/>
        <end position="207"/>
    </location>
</feature>
<dbReference type="Pfam" id="PF02628">
    <property type="entry name" value="COX15-CtaA"/>
    <property type="match status" value="1"/>
</dbReference>
<keyword evidence="8" id="KW-0350">Heme biosynthesis</keyword>
<dbReference type="GO" id="GO:0006784">
    <property type="term" value="P:heme A biosynthetic process"/>
    <property type="evidence" value="ECO:0007669"/>
    <property type="project" value="InterPro"/>
</dbReference>
<feature type="transmembrane region" description="Helical" evidence="13">
    <location>
        <begin position="25"/>
        <end position="47"/>
    </location>
</feature>
<feature type="transmembrane region" description="Helical" evidence="13">
    <location>
        <begin position="89"/>
        <end position="107"/>
    </location>
</feature>
<evidence type="ECO:0000256" key="8">
    <source>
        <dbReference type="ARBA" id="ARBA00023133"/>
    </source>
</evidence>
<evidence type="ECO:0000256" key="4">
    <source>
        <dbReference type="ARBA" id="ARBA00022723"/>
    </source>
</evidence>
<keyword evidence="4" id="KW-0479">Metal-binding</keyword>
<evidence type="ECO:0000256" key="10">
    <source>
        <dbReference type="ARBA" id="ARBA00023157"/>
    </source>
</evidence>
<evidence type="ECO:0000313" key="15">
    <source>
        <dbReference type="Proteomes" id="UP000541810"/>
    </source>
</evidence>
<protein>
    <submittedName>
        <fullName evidence="14">Cytochrome c oxidase assembly protein subunit 15</fullName>
    </submittedName>
</protein>
<evidence type="ECO:0000256" key="6">
    <source>
        <dbReference type="ARBA" id="ARBA00023002"/>
    </source>
</evidence>
<comment type="pathway">
    <text evidence="11">Porphyrin-containing compound metabolism.</text>
</comment>
<keyword evidence="15" id="KW-1185">Reference proteome</keyword>
<dbReference type="AlphaFoldDB" id="A0A7X0HAL8"/>
<feature type="transmembrane region" description="Helical" evidence="13">
    <location>
        <begin position="342"/>
        <end position="361"/>
    </location>
</feature>
<feature type="compositionally biased region" description="Low complexity" evidence="12">
    <location>
        <begin position="400"/>
        <end position="416"/>
    </location>
</feature>
<sequence length="416" mass="45566">MNTTAPNPDPATAPEQPLYPPYRRWVHVLALLLVAATFVLIAIGGHVTSKDAGMAVPDGFTTFGVWSLIAPLETWWYDEGTRLEHSHRLKGYVVGSLTIAVLVAVMFTQRRRRWVKGLAWGLLAFVILQGIMGILRVDEVSIFLAGIHGVTGQIFFCLTVLMATAVSRFWMSRPTDSDEERHRRTLRIAPLLLLAGLLVQLMLGSAVRHSQSALAIPDWPFHYGQVMPPMSQPDIDAAVAAVPDDERAERFAPLRVDAETGEVLPGTYETWQVHLHFTHRLGAYALFIIGIGFAAWVWRSYPGQMAVLLPATLFAIFLLLQVGLGVMTVLSGEHYTLATSHQSVGAILFATATWMTVRLHLVPPASSRPANIPVAAGDATTEIFRKSSPNLDADPALTRDQAPSPAQDPQPQTVHA</sequence>
<evidence type="ECO:0000256" key="11">
    <source>
        <dbReference type="ARBA" id="ARBA00023444"/>
    </source>
</evidence>
<comment type="caution">
    <text evidence="14">The sequence shown here is derived from an EMBL/GenBank/DDBJ whole genome shotgun (WGS) entry which is preliminary data.</text>
</comment>
<gene>
    <name evidence="14" type="ORF">HNQ40_002676</name>
</gene>
<dbReference type="Proteomes" id="UP000541810">
    <property type="component" value="Unassembled WGS sequence"/>
</dbReference>
<dbReference type="EMBL" id="JACHGY010000001">
    <property type="protein sequence ID" value="MBB6430870.1"/>
    <property type="molecule type" value="Genomic_DNA"/>
</dbReference>
<reference evidence="14 15" key="1">
    <citation type="submission" date="2020-08" db="EMBL/GenBank/DDBJ databases">
        <title>Genomic Encyclopedia of Type Strains, Phase IV (KMG-IV): sequencing the most valuable type-strain genomes for metagenomic binning, comparative biology and taxonomic classification.</title>
        <authorList>
            <person name="Goeker M."/>
        </authorList>
    </citation>
    <scope>NUCLEOTIDE SEQUENCE [LARGE SCALE GENOMIC DNA]</scope>
    <source>
        <strain evidence="14 15">DSM 103725</strain>
    </source>
</reference>
<evidence type="ECO:0000256" key="12">
    <source>
        <dbReference type="SAM" id="MobiDB-lite"/>
    </source>
</evidence>
<feature type="transmembrane region" description="Helical" evidence="13">
    <location>
        <begin position="59"/>
        <end position="77"/>
    </location>
</feature>
<dbReference type="PANTHER" id="PTHR35457:SF1">
    <property type="entry name" value="HEME A SYNTHASE"/>
    <property type="match status" value="1"/>
</dbReference>
<evidence type="ECO:0000313" key="14">
    <source>
        <dbReference type="EMBL" id="MBB6430870.1"/>
    </source>
</evidence>
<feature type="transmembrane region" description="Helical" evidence="13">
    <location>
        <begin position="305"/>
        <end position="330"/>
    </location>
</feature>
<comment type="subcellular location">
    <subcellularLocation>
        <location evidence="1">Membrane</location>
        <topology evidence="1">Multi-pass membrane protein</topology>
    </subcellularLocation>
</comment>
<evidence type="ECO:0000256" key="5">
    <source>
        <dbReference type="ARBA" id="ARBA00022989"/>
    </source>
</evidence>
<evidence type="ECO:0000256" key="7">
    <source>
        <dbReference type="ARBA" id="ARBA00023004"/>
    </source>
</evidence>
<keyword evidence="5 13" id="KW-1133">Transmembrane helix</keyword>
<dbReference type="InterPro" id="IPR003780">
    <property type="entry name" value="COX15/CtaA_fam"/>
</dbReference>
<evidence type="ECO:0000256" key="13">
    <source>
        <dbReference type="SAM" id="Phobius"/>
    </source>
</evidence>
<evidence type="ECO:0000256" key="2">
    <source>
        <dbReference type="ARBA" id="ARBA00022475"/>
    </source>
</evidence>
<keyword evidence="10" id="KW-1015">Disulfide bond</keyword>
<dbReference type="GO" id="GO:0016020">
    <property type="term" value="C:membrane"/>
    <property type="evidence" value="ECO:0007669"/>
    <property type="project" value="UniProtKB-SubCell"/>
</dbReference>